<proteinExistence type="predicted"/>
<sequence>MQTNNHRSIVPFDQWRTWRDRQTLKHEQQRSISPTIVHGLTSHERALLRPGCTRIQVDLPVVTGFKVHFPEGPICQAVESLPEFNLHYELTPERGAVGSLAADGDTASEIAAVARQLTERLPFVSRAEGFDWDIELNDEPALRRTLEEWIRTRVRLVASQRFSDLLLPPIREKVCRQLIDAFGTVSVVLDSQRPMATVVAFPNGRITVTPSLIGWDDVDGADLLSAVNATCFEDAHVLAMAPCRRVGLTIPSTPAPPGWIYRPSMLIVVANRKDINDPLHLLVEEGLGDDVDHITSVVRRYWVRGVNRHGGFGTWGFLPLFGDLTSRGNQLRRFLEEFNRAESPWDDVAAIE</sequence>
<dbReference type="RefSeq" id="WP_146443087.1">
    <property type="nucleotide sequence ID" value="NZ_SJPR01000001.1"/>
</dbReference>
<dbReference type="AlphaFoldDB" id="A0A5C6AK50"/>
<dbReference type="Proteomes" id="UP000317421">
    <property type="component" value="Unassembled WGS sequence"/>
</dbReference>
<dbReference type="EMBL" id="SJPR01000001">
    <property type="protein sequence ID" value="TWT99790.1"/>
    <property type="molecule type" value="Genomic_DNA"/>
</dbReference>
<reference evidence="1 2" key="1">
    <citation type="submission" date="2019-02" db="EMBL/GenBank/DDBJ databases">
        <title>Deep-cultivation of Planctomycetes and their phenomic and genomic characterization uncovers novel biology.</title>
        <authorList>
            <person name="Wiegand S."/>
            <person name="Jogler M."/>
            <person name="Boedeker C."/>
            <person name="Pinto D."/>
            <person name="Vollmers J."/>
            <person name="Rivas-Marin E."/>
            <person name="Kohn T."/>
            <person name="Peeters S.H."/>
            <person name="Heuer A."/>
            <person name="Rast P."/>
            <person name="Oberbeckmann S."/>
            <person name="Bunk B."/>
            <person name="Jeske O."/>
            <person name="Meyerdierks A."/>
            <person name="Storesund J.E."/>
            <person name="Kallscheuer N."/>
            <person name="Luecker S."/>
            <person name="Lage O.M."/>
            <person name="Pohl T."/>
            <person name="Merkel B.J."/>
            <person name="Hornburger P."/>
            <person name="Mueller R.-W."/>
            <person name="Bruemmer F."/>
            <person name="Labrenz M."/>
            <person name="Spormann A.M."/>
            <person name="Op Den Camp H."/>
            <person name="Overmann J."/>
            <person name="Amann R."/>
            <person name="Jetten M.S.M."/>
            <person name="Mascher T."/>
            <person name="Medema M.H."/>
            <person name="Devos D.P."/>
            <person name="Kaster A.-K."/>
            <person name="Ovreas L."/>
            <person name="Rohde M."/>
            <person name="Galperin M.Y."/>
            <person name="Jogler C."/>
        </authorList>
    </citation>
    <scope>NUCLEOTIDE SEQUENCE [LARGE SCALE GENOMIC DNA]</scope>
    <source>
        <strain evidence="1 2">Pla108</strain>
    </source>
</reference>
<keyword evidence="2" id="KW-1185">Reference proteome</keyword>
<organism evidence="1 2">
    <name type="scientific">Botrimarina colliarenosi</name>
    <dbReference type="NCBI Taxonomy" id="2528001"/>
    <lineage>
        <taxon>Bacteria</taxon>
        <taxon>Pseudomonadati</taxon>
        <taxon>Planctomycetota</taxon>
        <taxon>Planctomycetia</taxon>
        <taxon>Pirellulales</taxon>
        <taxon>Lacipirellulaceae</taxon>
        <taxon>Botrimarina</taxon>
    </lineage>
</organism>
<evidence type="ECO:0000313" key="2">
    <source>
        <dbReference type="Proteomes" id="UP000317421"/>
    </source>
</evidence>
<dbReference type="OrthoDB" id="9802901at2"/>
<gene>
    <name evidence="1" type="ORF">Pla108_07330</name>
</gene>
<name>A0A5C6AK50_9BACT</name>
<accession>A0A5C6AK50</accession>
<evidence type="ECO:0000313" key="1">
    <source>
        <dbReference type="EMBL" id="TWT99790.1"/>
    </source>
</evidence>
<comment type="caution">
    <text evidence="1">The sequence shown here is derived from an EMBL/GenBank/DDBJ whole genome shotgun (WGS) entry which is preliminary data.</text>
</comment>
<protein>
    <submittedName>
        <fullName evidence="1">Uncharacterized protein</fullName>
    </submittedName>
</protein>